<keyword evidence="4 7" id="KW-0547">Nucleotide-binding</keyword>
<dbReference type="PANTHER" id="PTHR24345">
    <property type="entry name" value="SERINE/THREONINE-PROTEIN KINASE PLK"/>
    <property type="match status" value="1"/>
</dbReference>
<dbReference type="GO" id="GO:0005816">
    <property type="term" value="C:spindle pole body"/>
    <property type="evidence" value="ECO:0007669"/>
    <property type="project" value="TreeGrafter"/>
</dbReference>
<dbReference type="SUPFAM" id="SSF82615">
    <property type="entry name" value="Polo-box domain"/>
    <property type="match status" value="1"/>
</dbReference>
<keyword evidence="11" id="KW-1185">Reference proteome</keyword>
<dbReference type="eggNOG" id="KOG0575">
    <property type="taxonomic scope" value="Eukaryota"/>
</dbReference>
<dbReference type="InterPro" id="IPR008271">
    <property type="entry name" value="Ser/Thr_kinase_AS"/>
</dbReference>
<feature type="region of interest" description="Disordered" evidence="8">
    <location>
        <begin position="1"/>
        <end position="53"/>
    </location>
</feature>
<evidence type="ECO:0000313" key="10">
    <source>
        <dbReference type="EMBL" id="EGE07894.1"/>
    </source>
</evidence>
<dbReference type="OrthoDB" id="408964at2759"/>
<feature type="region of interest" description="Disordered" evidence="8">
    <location>
        <begin position="449"/>
        <end position="471"/>
    </location>
</feature>
<evidence type="ECO:0000256" key="5">
    <source>
        <dbReference type="ARBA" id="ARBA00022777"/>
    </source>
</evidence>
<reference evidence="11" key="1">
    <citation type="journal article" date="2012" name="MBio">
        <title>Comparative genome analysis of Trichophyton rubrum and related dermatophytes reveals candidate genes involved in infection.</title>
        <authorList>
            <person name="Martinez D.A."/>
            <person name="Oliver B.G."/>
            <person name="Graeser Y."/>
            <person name="Goldberg J.M."/>
            <person name="Li W."/>
            <person name="Martinez-Rossi N.M."/>
            <person name="Monod M."/>
            <person name="Shelest E."/>
            <person name="Barton R.C."/>
            <person name="Birch E."/>
            <person name="Brakhage A.A."/>
            <person name="Chen Z."/>
            <person name="Gurr S.J."/>
            <person name="Heiman D."/>
            <person name="Heitman J."/>
            <person name="Kosti I."/>
            <person name="Rossi A."/>
            <person name="Saif S."/>
            <person name="Samalova M."/>
            <person name="Saunders C.W."/>
            <person name="Shea T."/>
            <person name="Summerbell R.C."/>
            <person name="Xu J."/>
            <person name="Young S."/>
            <person name="Zeng Q."/>
            <person name="Birren B.W."/>
            <person name="Cuomo C.A."/>
            <person name="White T.C."/>
        </authorList>
    </citation>
    <scope>NUCLEOTIDE SEQUENCE [LARGE SCALE GENOMIC DNA]</scope>
    <source>
        <strain evidence="11">ATCC MYA-4606 / CBS 127.97</strain>
    </source>
</reference>
<feature type="compositionally biased region" description="Low complexity" evidence="8">
    <location>
        <begin position="675"/>
        <end position="689"/>
    </location>
</feature>
<dbReference type="Proteomes" id="UP000009169">
    <property type="component" value="Unassembled WGS sequence"/>
</dbReference>
<feature type="region of interest" description="Disordered" evidence="8">
    <location>
        <begin position="331"/>
        <end position="355"/>
    </location>
</feature>
<dbReference type="SMART" id="SM00220">
    <property type="entry name" value="S_TKc"/>
    <property type="match status" value="1"/>
</dbReference>
<dbReference type="GO" id="GO:0005634">
    <property type="term" value="C:nucleus"/>
    <property type="evidence" value="ECO:0007669"/>
    <property type="project" value="TreeGrafter"/>
</dbReference>
<evidence type="ECO:0000256" key="6">
    <source>
        <dbReference type="ARBA" id="ARBA00022840"/>
    </source>
</evidence>
<feature type="compositionally biased region" description="Acidic residues" evidence="8">
    <location>
        <begin position="449"/>
        <end position="461"/>
    </location>
</feature>
<evidence type="ECO:0000313" key="11">
    <source>
        <dbReference type="Proteomes" id="UP000009169"/>
    </source>
</evidence>
<dbReference type="InterPro" id="IPR011009">
    <property type="entry name" value="Kinase-like_dom_sf"/>
</dbReference>
<keyword evidence="6 7" id="KW-0067">ATP-binding</keyword>
<feature type="region of interest" description="Disordered" evidence="8">
    <location>
        <begin position="511"/>
        <end position="689"/>
    </location>
</feature>
<dbReference type="EMBL" id="DS995768">
    <property type="protein sequence ID" value="EGE07894.1"/>
    <property type="molecule type" value="Genomic_DNA"/>
</dbReference>
<dbReference type="GO" id="GO:0005524">
    <property type="term" value="F:ATP binding"/>
    <property type="evidence" value="ECO:0007669"/>
    <property type="project" value="UniProtKB-UniRule"/>
</dbReference>
<sequence length="916" mass="100936">MEPLSPRSTNIPPKPKVEGVKKLSVKTNPAQKQSSSHRHHATPPPPEVKEPGPCGEEYEIGSFLGKGGFAVCYEGKLARNGRIFAMKVVKSEMQQKKMEEKFRTELQIHSKMKHPNIVTFHRAFSFQKNIYVVLELCPNGSVMDMVKKRKFLSLPEVRRFMIQLCGAVKYLHKRHVAHRDLKMGNLFLDQSMNIKVGDFGLAALMLSEKDEKRRKTLCGTPNYIAPEVLDKSKGGHNQKVDIWSLGVIFFAMLTGFPPFQSKTQEEIYKKVKSLSYDWPVDTESANYIPDEAKDLVTACLNLAEEKRPDPDQIVDHPFFNMYPGCIPRELEPESRSSPPHWLTKDSPRGDNPAPGYSLEYDHTYKKLISHVTNSTQRYIICKNIFYAECGVGRRSSGEIRKSAGKRCGKSAFAECLTEEERGLQPVMPLPSDRVYSYYIDNGKDWSLDEAEAENDPPEDQESNNGTIDGRSTLTKSKAAMIARTEIALAAQLNRRESAPKNHAAMLRQQAIAPRPAAKDTSSTATQATVASSDTLPEKNPAIRSTRNLLSQRPIRTRSQTAQAYHESMREKNRAPTTSMSKSASTPAALGTTSSNKAPKSGSAPVATLQKTEQENVVEEAVKPATRQPRSNVGSGRTIPIRSDSTSTLRRHQSQSSVTGRDVASRSNKPQGLARSATTSSAASSSGSKSSGQYIKFYQRLGNVGVWGFGDGAFQFNFPDHTKLVLYLPEERPSDPSELADSCRIDFYHLSPSAARYLAAKGKMHPSGFDTRTVISEPASAYLSSISGISTKIPGITAERFRDILEANSFPKKLEFITTVIDCWATNKRLGGRVSLSSVSKVNGAIKCTSADLFWDGAQERAWASASGSKFVWVSVGAQGGDGDYMSVKLQTNAAGEVECAGMEGNPQLGDQLQKLV</sequence>
<gene>
    <name evidence="10" type="ORF">TEQG_06926</name>
</gene>
<dbReference type="GO" id="GO:0004674">
    <property type="term" value="F:protein serine/threonine kinase activity"/>
    <property type="evidence" value="ECO:0007669"/>
    <property type="project" value="UniProtKB-KW"/>
</dbReference>
<feature type="compositionally biased region" description="Polar residues" evidence="8">
    <location>
        <begin position="642"/>
        <end position="669"/>
    </location>
</feature>
<keyword evidence="1" id="KW-0723">Serine/threonine-protein kinase</keyword>
<dbReference type="GO" id="GO:0000776">
    <property type="term" value="C:kinetochore"/>
    <property type="evidence" value="ECO:0007669"/>
    <property type="project" value="TreeGrafter"/>
</dbReference>
<evidence type="ECO:0000256" key="2">
    <source>
        <dbReference type="ARBA" id="ARBA00022679"/>
    </source>
</evidence>
<feature type="compositionally biased region" description="Low complexity" evidence="8">
    <location>
        <begin position="520"/>
        <end position="532"/>
    </location>
</feature>
<feature type="compositionally biased region" description="Polar residues" evidence="8">
    <location>
        <begin position="462"/>
        <end position="471"/>
    </location>
</feature>
<dbReference type="InterPro" id="IPR000719">
    <property type="entry name" value="Prot_kinase_dom"/>
</dbReference>
<dbReference type="FunFam" id="3.30.200.20:FF:000091">
    <property type="entry name" value="Serine/threonine-protein kinase PLK"/>
    <property type="match status" value="1"/>
</dbReference>
<dbReference type="GO" id="GO:0007052">
    <property type="term" value="P:mitotic spindle organization"/>
    <property type="evidence" value="ECO:0007669"/>
    <property type="project" value="TreeGrafter"/>
</dbReference>
<evidence type="ECO:0000256" key="8">
    <source>
        <dbReference type="SAM" id="MobiDB-lite"/>
    </source>
</evidence>
<keyword evidence="3" id="KW-0677">Repeat</keyword>
<dbReference type="CDD" id="cd14099">
    <property type="entry name" value="STKc_PLK"/>
    <property type="match status" value="1"/>
</dbReference>
<dbReference type="SUPFAM" id="SSF56112">
    <property type="entry name" value="Protein kinase-like (PK-like)"/>
    <property type="match status" value="1"/>
</dbReference>
<feature type="compositionally biased region" description="Polar residues" evidence="8">
    <location>
        <begin position="1"/>
        <end position="11"/>
    </location>
</feature>
<name>F2Q176_TRIEC</name>
<evidence type="ECO:0000259" key="9">
    <source>
        <dbReference type="PROSITE" id="PS50011"/>
    </source>
</evidence>
<dbReference type="PROSITE" id="PS00108">
    <property type="entry name" value="PROTEIN_KINASE_ST"/>
    <property type="match status" value="1"/>
</dbReference>
<organism evidence="10 11">
    <name type="scientific">Trichophyton equinum (strain ATCC MYA-4606 / CBS 127.97)</name>
    <name type="common">Horse ringworm fungus</name>
    <dbReference type="NCBI Taxonomy" id="559882"/>
    <lineage>
        <taxon>Eukaryota</taxon>
        <taxon>Fungi</taxon>
        <taxon>Dikarya</taxon>
        <taxon>Ascomycota</taxon>
        <taxon>Pezizomycotina</taxon>
        <taxon>Eurotiomycetes</taxon>
        <taxon>Eurotiomycetidae</taxon>
        <taxon>Onygenales</taxon>
        <taxon>Arthrodermataceae</taxon>
        <taxon>Trichophyton</taxon>
    </lineage>
</organism>
<accession>F2Q176</accession>
<dbReference type="Gene3D" id="1.10.510.10">
    <property type="entry name" value="Transferase(Phosphotransferase) domain 1"/>
    <property type="match status" value="1"/>
</dbReference>
<dbReference type="PROSITE" id="PS50011">
    <property type="entry name" value="PROTEIN_KINASE_DOM"/>
    <property type="match status" value="1"/>
</dbReference>
<dbReference type="VEuPathDB" id="FungiDB:TEQG_06926"/>
<evidence type="ECO:0000256" key="3">
    <source>
        <dbReference type="ARBA" id="ARBA00022737"/>
    </source>
</evidence>
<evidence type="ECO:0000256" key="7">
    <source>
        <dbReference type="PROSITE-ProRule" id="PRU10141"/>
    </source>
</evidence>
<feature type="binding site" evidence="7">
    <location>
        <position position="87"/>
    </location>
    <ligand>
        <name>ATP</name>
        <dbReference type="ChEBI" id="CHEBI:30616"/>
    </ligand>
</feature>
<keyword evidence="5 10" id="KW-0418">Kinase</keyword>
<dbReference type="AlphaFoldDB" id="F2Q176"/>
<dbReference type="HOGENOM" id="CLU_000288_46_0_1"/>
<dbReference type="GO" id="GO:0005737">
    <property type="term" value="C:cytoplasm"/>
    <property type="evidence" value="ECO:0007669"/>
    <property type="project" value="TreeGrafter"/>
</dbReference>
<dbReference type="GO" id="GO:0000922">
    <property type="term" value="C:spindle pole"/>
    <property type="evidence" value="ECO:0007669"/>
    <property type="project" value="TreeGrafter"/>
</dbReference>
<evidence type="ECO:0000256" key="4">
    <source>
        <dbReference type="ARBA" id="ARBA00022741"/>
    </source>
</evidence>
<proteinExistence type="predicted"/>
<dbReference type="PANTHER" id="PTHR24345:SF0">
    <property type="entry name" value="CELL CYCLE SERINE_THREONINE-PROTEIN KINASE CDC5_MSD2"/>
    <property type="match status" value="1"/>
</dbReference>
<protein>
    <submittedName>
        <fullName evidence="10">Plk/plk-unclassified protein kinase</fullName>
    </submittedName>
</protein>
<feature type="compositionally biased region" description="Polar residues" evidence="8">
    <location>
        <begin position="25"/>
        <end position="34"/>
    </location>
</feature>
<feature type="domain" description="Protein kinase" evidence="9">
    <location>
        <begin position="58"/>
        <end position="319"/>
    </location>
</feature>
<evidence type="ECO:0000256" key="1">
    <source>
        <dbReference type="ARBA" id="ARBA00022527"/>
    </source>
</evidence>
<dbReference type="Pfam" id="PF00069">
    <property type="entry name" value="Pkinase"/>
    <property type="match status" value="1"/>
</dbReference>
<dbReference type="InterPro" id="IPR017441">
    <property type="entry name" value="Protein_kinase_ATP_BS"/>
</dbReference>
<dbReference type="FunFam" id="1.10.510.10:FF:000652">
    <property type="entry name" value="Serine/threonine-protein kinase"/>
    <property type="match status" value="1"/>
</dbReference>
<dbReference type="PROSITE" id="PS00107">
    <property type="entry name" value="PROTEIN_KINASE_ATP"/>
    <property type="match status" value="1"/>
</dbReference>
<feature type="compositionally biased region" description="Polar residues" evidence="8">
    <location>
        <begin position="574"/>
        <end position="597"/>
    </location>
</feature>
<keyword evidence="2" id="KW-0808">Transferase</keyword>